<evidence type="ECO:0000313" key="5">
    <source>
        <dbReference type="Proteomes" id="UP001385809"/>
    </source>
</evidence>
<gene>
    <name evidence="4" type="ORF">WCD74_28280</name>
</gene>
<dbReference type="PANTHER" id="PTHR24096">
    <property type="entry name" value="LONG-CHAIN-FATTY-ACID--COA LIGASE"/>
    <property type="match status" value="1"/>
</dbReference>
<dbReference type="InterPro" id="IPR025110">
    <property type="entry name" value="AMP-bd_C"/>
</dbReference>
<comment type="caution">
    <text evidence="4">The sequence shown here is derived from an EMBL/GenBank/DDBJ whole genome shotgun (WGS) entry which is preliminary data.</text>
</comment>
<organism evidence="4 5">
    <name type="scientific">Actinomycetospora aurantiaca</name>
    <dbReference type="NCBI Taxonomy" id="3129233"/>
    <lineage>
        <taxon>Bacteria</taxon>
        <taxon>Bacillati</taxon>
        <taxon>Actinomycetota</taxon>
        <taxon>Actinomycetes</taxon>
        <taxon>Pseudonocardiales</taxon>
        <taxon>Pseudonocardiaceae</taxon>
        <taxon>Actinomycetospora</taxon>
    </lineage>
</organism>
<evidence type="ECO:0000313" key="4">
    <source>
        <dbReference type="EMBL" id="MEJ2871690.1"/>
    </source>
</evidence>
<sequence length="571" mass="59397">MELAGHRPQPPGGTGALRRPGGADCGILTTLRSPITIDLPVVPVGALLDAAARRYGDRPALVHHEETLTFRGLWAEACAVAHALVARGVRPGDAVGLHLPNQLAWPVAYHGILLAGATVALASPALPAELLRSQLDDAGVVAVISRDPTLPDVIATDGRTLDLPTDPADAPPEIDLDPTVALAHLAYTGGTTGRSKGVELTHANVVANVLQYIASGSGAVPAPDVHGGITVEQTSPPEEHPVRLGEAVSLAVAPWFHAMGTNGLTIGLVTGATAVVQDRFDPAAYLADVERHRATTLSGAPAMYHALLAHPDARTRDLSSVRSVTSGASPMAVAQAERIAALMPNAIVLEGYGLTEATMALCTSPSERSAHRRIGTVGAPIANTELALLEVGTGRPGDEPVGVGERGEIWARGPQVMRSYHERPDETAEALVDGWLRTGDIGVVGEDGLVSVVDRAKDMLLFKGYNVYPRELEERLVARPEVATAAVVGLPDDAVGEFPTAAVVLSAGSGPDAVAGLLAAVNAEVRPYERLRRVFVVDALPMSAAGKVLKRDLREVLLSSADGPTWLAGDS</sequence>
<reference evidence="4 5" key="1">
    <citation type="submission" date="2024-03" db="EMBL/GenBank/DDBJ databases">
        <title>Actinomycetospora sp. OC33-EN08, a novel actinomycete isolated from wild orchid (Aerides multiflora).</title>
        <authorList>
            <person name="Suriyachadkun C."/>
        </authorList>
    </citation>
    <scope>NUCLEOTIDE SEQUENCE [LARGE SCALE GENOMIC DNA]</scope>
    <source>
        <strain evidence="4 5">OC33-EN08</strain>
    </source>
</reference>
<dbReference type="InterPro" id="IPR020845">
    <property type="entry name" value="AMP-binding_CS"/>
</dbReference>
<dbReference type="PROSITE" id="PS00455">
    <property type="entry name" value="AMP_BINDING"/>
    <property type="match status" value="1"/>
</dbReference>
<dbReference type="SUPFAM" id="SSF56801">
    <property type="entry name" value="Acetyl-CoA synthetase-like"/>
    <property type="match status" value="1"/>
</dbReference>
<dbReference type="InterPro" id="IPR045851">
    <property type="entry name" value="AMP-bd_C_sf"/>
</dbReference>
<dbReference type="InterPro" id="IPR042099">
    <property type="entry name" value="ANL_N_sf"/>
</dbReference>
<evidence type="ECO:0000259" key="3">
    <source>
        <dbReference type="Pfam" id="PF13193"/>
    </source>
</evidence>
<dbReference type="Pfam" id="PF00501">
    <property type="entry name" value="AMP-binding"/>
    <property type="match status" value="1"/>
</dbReference>
<protein>
    <submittedName>
        <fullName evidence="4">AMP-binding protein</fullName>
    </submittedName>
</protein>
<dbReference type="Proteomes" id="UP001385809">
    <property type="component" value="Unassembled WGS sequence"/>
</dbReference>
<evidence type="ECO:0000256" key="1">
    <source>
        <dbReference type="SAM" id="MobiDB-lite"/>
    </source>
</evidence>
<name>A0ABU8MWK9_9PSEU</name>
<keyword evidence="5" id="KW-1185">Reference proteome</keyword>
<proteinExistence type="predicted"/>
<dbReference type="Gene3D" id="3.30.300.30">
    <property type="match status" value="1"/>
</dbReference>
<feature type="domain" description="AMP-binding enzyme C-terminal" evidence="3">
    <location>
        <begin position="471"/>
        <end position="547"/>
    </location>
</feature>
<feature type="region of interest" description="Disordered" evidence="1">
    <location>
        <begin position="1"/>
        <end position="21"/>
    </location>
</feature>
<dbReference type="Gene3D" id="3.40.50.12780">
    <property type="entry name" value="N-terminal domain of ligase-like"/>
    <property type="match status" value="1"/>
</dbReference>
<dbReference type="InterPro" id="IPR000873">
    <property type="entry name" value="AMP-dep_synth/lig_dom"/>
</dbReference>
<dbReference type="EMBL" id="JBBEGN010000026">
    <property type="protein sequence ID" value="MEJ2871690.1"/>
    <property type="molecule type" value="Genomic_DNA"/>
</dbReference>
<dbReference type="Pfam" id="PF13193">
    <property type="entry name" value="AMP-binding_C"/>
    <property type="match status" value="1"/>
</dbReference>
<accession>A0ABU8MWK9</accession>
<dbReference type="RefSeq" id="WP_337698260.1">
    <property type="nucleotide sequence ID" value="NZ_JBBEGN010000026.1"/>
</dbReference>
<evidence type="ECO:0000259" key="2">
    <source>
        <dbReference type="Pfam" id="PF00501"/>
    </source>
</evidence>
<feature type="domain" description="AMP-dependent synthetase/ligase" evidence="2">
    <location>
        <begin position="49"/>
        <end position="421"/>
    </location>
</feature>